<dbReference type="AlphaFoldDB" id="A0A0B7BQY8"/>
<protein>
    <submittedName>
        <fullName evidence="2">Uncharacterized protein</fullName>
    </submittedName>
</protein>
<reference evidence="2" key="1">
    <citation type="submission" date="2014-12" db="EMBL/GenBank/DDBJ databases">
        <title>Insight into the proteome of Arion vulgaris.</title>
        <authorList>
            <person name="Aradska J."/>
            <person name="Bulat T."/>
            <person name="Smidak R."/>
            <person name="Sarate P."/>
            <person name="Gangsoo J."/>
            <person name="Sialana F."/>
            <person name="Bilban M."/>
            <person name="Lubec G."/>
        </authorList>
    </citation>
    <scope>NUCLEOTIDE SEQUENCE</scope>
    <source>
        <tissue evidence="2">Skin</tissue>
    </source>
</reference>
<organism evidence="2">
    <name type="scientific">Arion vulgaris</name>
    <dbReference type="NCBI Taxonomy" id="1028688"/>
    <lineage>
        <taxon>Eukaryota</taxon>
        <taxon>Metazoa</taxon>
        <taxon>Spiralia</taxon>
        <taxon>Lophotrochozoa</taxon>
        <taxon>Mollusca</taxon>
        <taxon>Gastropoda</taxon>
        <taxon>Heterobranchia</taxon>
        <taxon>Euthyneura</taxon>
        <taxon>Panpulmonata</taxon>
        <taxon>Eupulmonata</taxon>
        <taxon>Stylommatophora</taxon>
        <taxon>Helicina</taxon>
        <taxon>Arionoidea</taxon>
        <taxon>Arionidae</taxon>
        <taxon>Arion</taxon>
    </lineage>
</organism>
<evidence type="ECO:0000313" key="2">
    <source>
        <dbReference type="EMBL" id="CEK95378.1"/>
    </source>
</evidence>
<sequence length="59" mass="6621">GYNTTRATHLALEHKLKYLPPARVDNKFHHPPGERQEIKALTPTLNGKSGQPTTSSTWK</sequence>
<feature type="non-terminal residue" evidence="2">
    <location>
        <position position="1"/>
    </location>
</feature>
<accession>A0A0B7BQY8</accession>
<proteinExistence type="predicted"/>
<feature type="compositionally biased region" description="Polar residues" evidence="1">
    <location>
        <begin position="43"/>
        <end position="59"/>
    </location>
</feature>
<evidence type="ECO:0000256" key="1">
    <source>
        <dbReference type="SAM" id="MobiDB-lite"/>
    </source>
</evidence>
<feature type="region of interest" description="Disordered" evidence="1">
    <location>
        <begin position="22"/>
        <end position="59"/>
    </location>
</feature>
<gene>
    <name evidence="2" type="primary">ORF206676</name>
</gene>
<name>A0A0B7BQY8_9EUPU</name>
<feature type="compositionally biased region" description="Basic and acidic residues" evidence="1">
    <location>
        <begin position="24"/>
        <end position="38"/>
    </location>
</feature>
<dbReference type="EMBL" id="HACG01048513">
    <property type="protein sequence ID" value="CEK95378.1"/>
    <property type="molecule type" value="Transcribed_RNA"/>
</dbReference>